<evidence type="ECO:0000313" key="2">
    <source>
        <dbReference type="EMBL" id="KAG5676072.1"/>
    </source>
</evidence>
<dbReference type="GO" id="GO:0016747">
    <property type="term" value="F:acyltransferase activity, transferring groups other than amino-acyl groups"/>
    <property type="evidence" value="ECO:0007669"/>
    <property type="project" value="InterPro"/>
</dbReference>
<dbReference type="EMBL" id="JADBJN010000002">
    <property type="protein sequence ID" value="KAG5676072.1"/>
    <property type="molecule type" value="Genomic_DNA"/>
</dbReference>
<accession>A0A9J6C2G8</accession>
<comment type="caution">
    <text evidence="2">The sequence shown here is derived from an EMBL/GenBank/DDBJ whole genome shotgun (WGS) entry which is preliminary data.</text>
</comment>
<dbReference type="InterPro" id="IPR016181">
    <property type="entry name" value="Acyl_CoA_acyltransferase"/>
</dbReference>
<dbReference type="Gene3D" id="3.40.630.30">
    <property type="match status" value="2"/>
</dbReference>
<dbReference type="PANTHER" id="PTHR20958:SF10">
    <property type="entry name" value="GH05617P-RELATED"/>
    <property type="match status" value="1"/>
</dbReference>
<dbReference type="SUPFAM" id="SSF55729">
    <property type="entry name" value="Acyl-CoA N-acyltransferases (Nat)"/>
    <property type="match status" value="1"/>
</dbReference>
<evidence type="ECO:0000259" key="1">
    <source>
        <dbReference type="PROSITE" id="PS51186"/>
    </source>
</evidence>
<dbReference type="OrthoDB" id="61870at2759"/>
<dbReference type="Proteomes" id="UP001107558">
    <property type="component" value="Chromosome 2"/>
</dbReference>
<name>A0A9J6C2G8_POLVA</name>
<feature type="domain" description="N-acetyltransferase" evidence="1">
    <location>
        <begin position="162"/>
        <end position="297"/>
    </location>
</feature>
<dbReference type="InterPro" id="IPR053225">
    <property type="entry name" value="Acyl-CoA_N-acyltransferase"/>
</dbReference>
<dbReference type="PANTHER" id="PTHR20958">
    <property type="entry name" value="GLYCINE N-ACYLTRANSFERASE-LIKE PROTEIN"/>
    <property type="match status" value="1"/>
</dbReference>
<dbReference type="PROSITE" id="PS51186">
    <property type="entry name" value="GNAT"/>
    <property type="match status" value="1"/>
</dbReference>
<dbReference type="Pfam" id="PF18713">
    <property type="entry name" value="DUF5645"/>
    <property type="match status" value="1"/>
</dbReference>
<reference evidence="2" key="1">
    <citation type="submission" date="2021-03" db="EMBL/GenBank/DDBJ databases">
        <title>Chromosome level genome of the anhydrobiotic midge Polypedilum vanderplanki.</title>
        <authorList>
            <person name="Yoshida Y."/>
            <person name="Kikawada T."/>
            <person name="Gusev O."/>
        </authorList>
    </citation>
    <scope>NUCLEOTIDE SEQUENCE</scope>
    <source>
        <strain evidence="2">NIAS01</strain>
        <tissue evidence="2">Whole body or cell culture</tissue>
    </source>
</reference>
<dbReference type="Pfam" id="PF08445">
    <property type="entry name" value="FR47"/>
    <property type="match status" value="1"/>
</dbReference>
<keyword evidence="3" id="KW-1185">Reference proteome</keyword>
<dbReference type="AlphaFoldDB" id="A0A9J6C2G8"/>
<protein>
    <recommendedName>
        <fullName evidence="1">N-acetyltransferase domain-containing protein</fullName>
    </recommendedName>
</protein>
<dbReference type="InterPro" id="IPR041506">
    <property type="entry name" value="DUF5645"/>
</dbReference>
<dbReference type="InterPro" id="IPR013653">
    <property type="entry name" value="GCN5-like_dom"/>
</dbReference>
<evidence type="ECO:0000313" key="3">
    <source>
        <dbReference type="Proteomes" id="UP001107558"/>
    </source>
</evidence>
<organism evidence="2 3">
    <name type="scientific">Polypedilum vanderplanki</name>
    <name type="common">Sleeping chironomid midge</name>
    <dbReference type="NCBI Taxonomy" id="319348"/>
    <lineage>
        <taxon>Eukaryota</taxon>
        <taxon>Metazoa</taxon>
        <taxon>Ecdysozoa</taxon>
        <taxon>Arthropoda</taxon>
        <taxon>Hexapoda</taxon>
        <taxon>Insecta</taxon>
        <taxon>Pterygota</taxon>
        <taxon>Neoptera</taxon>
        <taxon>Endopterygota</taxon>
        <taxon>Diptera</taxon>
        <taxon>Nematocera</taxon>
        <taxon>Chironomoidea</taxon>
        <taxon>Chironomidae</taxon>
        <taxon>Chironominae</taxon>
        <taxon>Polypedilum</taxon>
        <taxon>Polypedilum</taxon>
    </lineage>
</organism>
<sequence length="297" mass="34837">MSRMNGHHHEDATAEDKLVEVPQYSLIKLRNLYKANWPKHIVAYYLIENYMDWLEKVNNIKNLKIYSLNGEWRKDGTFVIVDRYRLFVYTLDESNKKLKRILNLLDWSKGFDVSSVCSRHLPAVLQILEKKRLPIEKSFMLNFHYLPKEEGVKFDITPPEGIYLKQLVPPDGIKINDVWPHAHNGSLYFIQRLIEMNLNIGAFTKEEDELIAWCLRIEMGSFGSLQVDERFQRRGLGSLVVKIMSKRLSELGKDVTAGIVDSNYKSRQLFQKLGFKHIDDTHWFSVAPSIPHFRWVD</sequence>
<proteinExistence type="predicted"/>
<dbReference type="InterPro" id="IPR000182">
    <property type="entry name" value="GNAT_dom"/>
</dbReference>
<gene>
    <name evidence="2" type="ORF">PVAND_005926</name>
</gene>